<evidence type="ECO:0000256" key="1">
    <source>
        <dbReference type="ARBA" id="ARBA00022679"/>
    </source>
</evidence>
<keyword evidence="5" id="KW-1185">Reference proteome</keyword>
<dbReference type="Pfam" id="PF00583">
    <property type="entry name" value="Acetyltransf_1"/>
    <property type="match status" value="1"/>
</dbReference>
<dbReference type="PANTHER" id="PTHR43626">
    <property type="entry name" value="ACYL-COA N-ACYLTRANSFERASE"/>
    <property type="match status" value="1"/>
</dbReference>
<evidence type="ECO:0000256" key="2">
    <source>
        <dbReference type="ARBA" id="ARBA00023315"/>
    </source>
</evidence>
<comment type="caution">
    <text evidence="4">The sequence shown here is derived from an EMBL/GenBank/DDBJ whole genome shotgun (WGS) entry which is preliminary data.</text>
</comment>
<sequence>MFTTVAHPPLPDDYVRLRASVGWPSPDLERCAQALEASAFGVTAYDEAGRAVGMGRAVGDGLYYFLVDVVVEPAAQVRGLGARIMDELSGWARASGAAHVALAADADVTPFYGRWGFVQGSTAYLRLRGHDRSV</sequence>
<dbReference type="InterPro" id="IPR000182">
    <property type="entry name" value="GNAT_dom"/>
</dbReference>
<evidence type="ECO:0000313" key="4">
    <source>
        <dbReference type="EMBL" id="MCH6168053.1"/>
    </source>
</evidence>
<dbReference type="PANTHER" id="PTHR43626:SF4">
    <property type="entry name" value="GCN5-RELATED N-ACETYLTRANSFERASE 2, CHLOROPLASTIC"/>
    <property type="match status" value="1"/>
</dbReference>
<dbReference type="Proteomes" id="UP001299970">
    <property type="component" value="Unassembled WGS sequence"/>
</dbReference>
<accession>A0ABS9TI27</accession>
<evidence type="ECO:0000313" key="5">
    <source>
        <dbReference type="Proteomes" id="UP001299970"/>
    </source>
</evidence>
<keyword evidence="1" id="KW-0808">Transferase</keyword>
<dbReference type="EMBL" id="JAKXMK010000017">
    <property type="protein sequence ID" value="MCH6168053.1"/>
    <property type="molecule type" value="Genomic_DNA"/>
</dbReference>
<dbReference type="RefSeq" id="WP_241038702.1">
    <property type="nucleotide sequence ID" value="NZ_BAAAJF010000001.1"/>
</dbReference>
<keyword evidence="2" id="KW-0012">Acyltransferase</keyword>
<evidence type="ECO:0000259" key="3">
    <source>
        <dbReference type="PROSITE" id="PS51186"/>
    </source>
</evidence>
<dbReference type="SUPFAM" id="SSF55729">
    <property type="entry name" value="Acyl-CoA N-acyltransferases (Nat)"/>
    <property type="match status" value="1"/>
</dbReference>
<reference evidence="4 5" key="1">
    <citation type="submission" date="2022-03" db="EMBL/GenBank/DDBJ databases">
        <title>Pseudonocardia alaer sp. nov., a novel actinomycete isolated from reed forest soil.</title>
        <authorList>
            <person name="Wang L."/>
        </authorList>
    </citation>
    <scope>NUCLEOTIDE SEQUENCE [LARGE SCALE GENOMIC DNA]</scope>
    <source>
        <strain evidence="4 5">Y-16303</strain>
    </source>
</reference>
<gene>
    <name evidence="4" type="ORF">MMF94_20390</name>
</gene>
<dbReference type="InterPro" id="IPR016181">
    <property type="entry name" value="Acyl_CoA_acyltransferase"/>
</dbReference>
<proteinExistence type="predicted"/>
<dbReference type="CDD" id="cd04301">
    <property type="entry name" value="NAT_SF"/>
    <property type="match status" value="1"/>
</dbReference>
<name>A0ABS9TI27_9PSEU</name>
<protein>
    <submittedName>
        <fullName evidence="4">GNAT family N-acetyltransferase</fullName>
    </submittedName>
</protein>
<dbReference type="Gene3D" id="3.40.630.30">
    <property type="match status" value="1"/>
</dbReference>
<organism evidence="4 5">
    <name type="scientific">Pseudonocardia alaniniphila</name>
    <dbReference type="NCBI Taxonomy" id="75291"/>
    <lineage>
        <taxon>Bacteria</taxon>
        <taxon>Bacillati</taxon>
        <taxon>Actinomycetota</taxon>
        <taxon>Actinomycetes</taxon>
        <taxon>Pseudonocardiales</taxon>
        <taxon>Pseudonocardiaceae</taxon>
        <taxon>Pseudonocardia</taxon>
    </lineage>
</organism>
<dbReference type="PROSITE" id="PS51186">
    <property type="entry name" value="GNAT"/>
    <property type="match status" value="1"/>
</dbReference>
<dbReference type="InterPro" id="IPR045039">
    <property type="entry name" value="NSI-like"/>
</dbReference>
<feature type="domain" description="N-acetyltransferase" evidence="3">
    <location>
        <begin position="1"/>
        <end position="134"/>
    </location>
</feature>